<evidence type="ECO:0000313" key="1">
    <source>
        <dbReference type="EMBL" id="TNC33506.1"/>
    </source>
</evidence>
<evidence type="ECO:0000313" key="2">
    <source>
        <dbReference type="Proteomes" id="UP000306740"/>
    </source>
</evidence>
<name>A0A5C4MGG8_9ACTN</name>
<organism evidence="1 2">
    <name type="scientific">Mumia zhuanghuii</name>
    <dbReference type="NCBI Taxonomy" id="2585211"/>
    <lineage>
        <taxon>Bacteria</taxon>
        <taxon>Bacillati</taxon>
        <taxon>Actinomycetota</taxon>
        <taxon>Actinomycetes</taxon>
        <taxon>Propionibacteriales</taxon>
        <taxon>Nocardioidaceae</taxon>
        <taxon>Mumia</taxon>
    </lineage>
</organism>
<comment type="caution">
    <text evidence="1">The sequence shown here is derived from an EMBL/GenBank/DDBJ whole genome shotgun (WGS) entry which is preliminary data.</text>
</comment>
<gene>
    <name evidence="1" type="ORF">FHE65_28875</name>
</gene>
<dbReference type="Proteomes" id="UP000306740">
    <property type="component" value="Unassembled WGS sequence"/>
</dbReference>
<proteinExistence type="predicted"/>
<protein>
    <submittedName>
        <fullName evidence="1">Uncharacterized protein</fullName>
    </submittedName>
</protein>
<accession>A0A5C4MGG8</accession>
<sequence>MRFLYRRLDSCWSMREEPDEREVGLLRRLPEWPMLEFVATLVCYAMMTQSGRWSVQMWLERADRAELEQQRCCLRLLPAASWAAMRDLLWPALAEDSTDSCWLGLKGHEFVGHRDADYKPVEQPRLVHLFTERRM</sequence>
<reference evidence="1 2" key="1">
    <citation type="submission" date="2019-05" db="EMBL/GenBank/DDBJ databases">
        <title>Mumia sp. nov., isolated from the intestinal contents of plateau pika (Ochotona curzoniae) in the Qinghai-Tibet plateau of China.</title>
        <authorList>
            <person name="Tian Z."/>
        </authorList>
    </citation>
    <scope>NUCLEOTIDE SEQUENCE [LARGE SCALE GENOMIC DNA]</scope>
    <source>
        <strain evidence="2">527</strain>
    </source>
</reference>
<dbReference type="RefSeq" id="WP_139107080.1">
    <property type="nucleotide sequence ID" value="NZ_VDFR01000169.1"/>
</dbReference>
<dbReference type="AlphaFoldDB" id="A0A5C4MGG8"/>
<dbReference type="EMBL" id="VDFR01000169">
    <property type="protein sequence ID" value="TNC33506.1"/>
    <property type="molecule type" value="Genomic_DNA"/>
</dbReference>